<dbReference type="InterPro" id="IPR007523">
    <property type="entry name" value="NDUFAF3/AAMDC"/>
</dbReference>
<accession>A0A9X1VXG5</accession>
<reference evidence="1" key="1">
    <citation type="submission" date="2022-03" db="EMBL/GenBank/DDBJ databases">
        <authorList>
            <person name="Woo C.Y."/>
        </authorList>
    </citation>
    <scope>NUCLEOTIDE SEQUENCE</scope>
    <source>
        <strain evidence="1">CYS-02</strain>
    </source>
</reference>
<dbReference type="PANTHER" id="PTHR21192">
    <property type="entry name" value="NUCLEAR PROTEIN E3-3"/>
    <property type="match status" value="1"/>
</dbReference>
<dbReference type="SUPFAM" id="SSF64076">
    <property type="entry name" value="MTH938-like"/>
    <property type="match status" value="1"/>
</dbReference>
<dbReference type="Proteomes" id="UP001139447">
    <property type="component" value="Unassembled WGS sequence"/>
</dbReference>
<sequence>MKLQPDKFDVPSISGYGPGWVGVGAEKITASVVIGSKGQRLDWPCASFADLTAAHFAQLAGLDAELVIFGSGERLRFPQPAWLQPLIARRIGLETMDTQAACRTYNILAGEGRSVIAALLLEQPG</sequence>
<comment type="caution">
    <text evidence="1">The sequence shown here is derived from an EMBL/GenBank/DDBJ whole genome shotgun (WGS) entry which is preliminary data.</text>
</comment>
<dbReference type="Gene3D" id="3.40.1230.10">
    <property type="entry name" value="MTH938-like"/>
    <property type="match status" value="1"/>
</dbReference>
<evidence type="ECO:0000313" key="1">
    <source>
        <dbReference type="EMBL" id="MCJ0763772.1"/>
    </source>
</evidence>
<dbReference type="EMBL" id="JALGBI010000001">
    <property type="protein sequence ID" value="MCJ0763772.1"/>
    <property type="molecule type" value="Genomic_DNA"/>
</dbReference>
<dbReference type="CDD" id="cd05560">
    <property type="entry name" value="Xcc1710_like"/>
    <property type="match status" value="1"/>
</dbReference>
<name>A0A9X1VXG5_9BURK</name>
<dbReference type="PANTHER" id="PTHR21192:SF2">
    <property type="entry name" value="NADH DEHYDROGENASE [UBIQUINONE] 1 ALPHA SUBCOMPLEX ASSEMBLY FACTOR 3"/>
    <property type="match status" value="1"/>
</dbReference>
<dbReference type="Pfam" id="PF04430">
    <property type="entry name" value="DUF498"/>
    <property type="match status" value="1"/>
</dbReference>
<gene>
    <name evidence="1" type="ORF">MMF98_11200</name>
</gene>
<dbReference type="InterPro" id="IPR036748">
    <property type="entry name" value="MTH938-like_sf"/>
</dbReference>
<protein>
    <submittedName>
        <fullName evidence="1">Mth938-like domain-containing protein</fullName>
    </submittedName>
</protein>
<evidence type="ECO:0000313" key="2">
    <source>
        <dbReference type="Proteomes" id="UP001139447"/>
    </source>
</evidence>
<organism evidence="1 2">
    <name type="scientific">Variovorax terrae</name>
    <dbReference type="NCBI Taxonomy" id="2923278"/>
    <lineage>
        <taxon>Bacteria</taxon>
        <taxon>Pseudomonadati</taxon>
        <taxon>Pseudomonadota</taxon>
        <taxon>Betaproteobacteria</taxon>
        <taxon>Burkholderiales</taxon>
        <taxon>Comamonadaceae</taxon>
        <taxon>Variovorax</taxon>
    </lineage>
</organism>
<proteinExistence type="predicted"/>
<dbReference type="RefSeq" id="WP_243306349.1">
    <property type="nucleotide sequence ID" value="NZ_JALGBI010000001.1"/>
</dbReference>
<dbReference type="AlphaFoldDB" id="A0A9X1VXG5"/>
<keyword evidence="2" id="KW-1185">Reference proteome</keyword>